<proteinExistence type="predicted"/>
<sequence>MPAAAPEAASREPLGTAGRGAPGAPPREKRAQGAPAREPPAPGWALSLEGLEAMSPQQRHRHLLFGDLLEDVGAAASIFPRESAELGYRMPDPRPWTQSLEPAAARQDRLLGVLKAAEARGRVRALRLRYTYMRAEEITLLIQRQKSARAAIRLELFLPPQLKPTRIPDPLDRQEVPAGPGRGGGGPPAPCTPGPSPSPAAEARGDHPGGAGGQQELPALTAWRRAAPPPPA</sequence>
<evidence type="ECO:0000313" key="2">
    <source>
        <dbReference type="EMBL" id="CAK6447226.1"/>
    </source>
</evidence>
<evidence type="ECO:0008006" key="4">
    <source>
        <dbReference type="Google" id="ProtNLM"/>
    </source>
</evidence>
<accession>A0ABP0A9N9</accession>
<name>A0ABP0A9N9_PIPNA</name>
<dbReference type="EMBL" id="OY882864">
    <property type="protein sequence ID" value="CAK6447226.1"/>
    <property type="molecule type" value="Genomic_DNA"/>
</dbReference>
<dbReference type="Pfam" id="PF15478">
    <property type="entry name" value="LKAAEAR"/>
    <property type="match status" value="1"/>
</dbReference>
<feature type="region of interest" description="Disordered" evidence="1">
    <location>
        <begin position="163"/>
        <end position="232"/>
    </location>
</feature>
<dbReference type="InterPro" id="IPR029152">
    <property type="entry name" value="LKAAEAR1"/>
</dbReference>
<gene>
    <name evidence="2" type="ORF">MPIPNATIZW_LOCUS15532</name>
</gene>
<evidence type="ECO:0000256" key="1">
    <source>
        <dbReference type="SAM" id="MobiDB-lite"/>
    </source>
</evidence>
<organism evidence="2 3">
    <name type="scientific">Pipistrellus nathusii</name>
    <name type="common">Nathusius' pipistrelle</name>
    <dbReference type="NCBI Taxonomy" id="59473"/>
    <lineage>
        <taxon>Eukaryota</taxon>
        <taxon>Metazoa</taxon>
        <taxon>Chordata</taxon>
        <taxon>Craniata</taxon>
        <taxon>Vertebrata</taxon>
        <taxon>Euteleostomi</taxon>
        <taxon>Mammalia</taxon>
        <taxon>Eutheria</taxon>
        <taxon>Laurasiatheria</taxon>
        <taxon>Chiroptera</taxon>
        <taxon>Yangochiroptera</taxon>
        <taxon>Vespertilionidae</taxon>
        <taxon>Pipistrellus</taxon>
    </lineage>
</organism>
<dbReference type="PANTHER" id="PTHR35665:SF1">
    <property type="entry name" value="PROTEIN LKAAEAR1"/>
    <property type="match status" value="1"/>
</dbReference>
<feature type="compositionally biased region" description="Pro residues" evidence="1">
    <location>
        <begin position="187"/>
        <end position="198"/>
    </location>
</feature>
<feature type="region of interest" description="Disordered" evidence="1">
    <location>
        <begin position="1"/>
        <end position="45"/>
    </location>
</feature>
<dbReference type="Proteomes" id="UP001314169">
    <property type="component" value="Chromosome 7"/>
</dbReference>
<keyword evidence="3" id="KW-1185">Reference proteome</keyword>
<reference evidence="2" key="1">
    <citation type="submission" date="2023-12" db="EMBL/GenBank/DDBJ databases">
        <authorList>
            <person name="Brown T."/>
        </authorList>
    </citation>
    <scope>NUCLEOTIDE SEQUENCE</scope>
</reference>
<dbReference type="PANTHER" id="PTHR35665">
    <property type="entry name" value="PROTEIN LKAAEAR1"/>
    <property type="match status" value="1"/>
</dbReference>
<evidence type="ECO:0000313" key="3">
    <source>
        <dbReference type="Proteomes" id="UP001314169"/>
    </source>
</evidence>
<feature type="compositionally biased region" description="Low complexity" evidence="1">
    <location>
        <begin position="217"/>
        <end position="226"/>
    </location>
</feature>
<protein>
    <recommendedName>
        <fullName evidence="4">LKAAEAR motif containing 1</fullName>
    </recommendedName>
</protein>